<evidence type="ECO:0000313" key="2">
    <source>
        <dbReference type="Proteomes" id="UP000324832"/>
    </source>
</evidence>
<gene>
    <name evidence="1" type="ORF">LSINAPIS_LOCUS3810</name>
</gene>
<dbReference type="EMBL" id="FZQP02000948">
    <property type="protein sequence ID" value="VVC91030.1"/>
    <property type="molecule type" value="Genomic_DNA"/>
</dbReference>
<dbReference type="Proteomes" id="UP000324832">
    <property type="component" value="Unassembled WGS sequence"/>
</dbReference>
<protein>
    <submittedName>
        <fullName evidence="1">Uncharacterized protein</fullName>
    </submittedName>
</protein>
<proteinExistence type="predicted"/>
<dbReference type="AlphaFoldDB" id="A0A5E4PYD5"/>
<accession>A0A5E4PYD5</accession>
<sequence>MECLPSELRRPVRKGKDKENRMLHDIISLLKSVDLDILPDFVARDLEKLPPFTFDYLDVSKFLKDMAVIQAAIKTL</sequence>
<keyword evidence="2" id="KW-1185">Reference proteome</keyword>
<organism evidence="1 2">
    <name type="scientific">Leptidea sinapis</name>
    <dbReference type="NCBI Taxonomy" id="189913"/>
    <lineage>
        <taxon>Eukaryota</taxon>
        <taxon>Metazoa</taxon>
        <taxon>Ecdysozoa</taxon>
        <taxon>Arthropoda</taxon>
        <taxon>Hexapoda</taxon>
        <taxon>Insecta</taxon>
        <taxon>Pterygota</taxon>
        <taxon>Neoptera</taxon>
        <taxon>Endopterygota</taxon>
        <taxon>Lepidoptera</taxon>
        <taxon>Glossata</taxon>
        <taxon>Ditrysia</taxon>
        <taxon>Papilionoidea</taxon>
        <taxon>Pieridae</taxon>
        <taxon>Dismorphiinae</taxon>
        <taxon>Leptidea</taxon>
    </lineage>
</organism>
<name>A0A5E4PYD5_9NEOP</name>
<reference evidence="1 2" key="1">
    <citation type="submission" date="2017-07" db="EMBL/GenBank/DDBJ databases">
        <authorList>
            <person name="Talla V."/>
            <person name="Backstrom N."/>
        </authorList>
    </citation>
    <scope>NUCLEOTIDE SEQUENCE [LARGE SCALE GENOMIC DNA]</scope>
</reference>
<evidence type="ECO:0000313" key="1">
    <source>
        <dbReference type="EMBL" id="VVC91030.1"/>
    </source>
</evidence>